<reference evidence="4 5" key="2">
    <citation type="submission" date="2016-10" db="EMBL/GenBank/DDBJ databases">
        <authorList>
            <person name="Varghese N."/>
            <person name="Submissions S."/>
        </authorList>
    </citation>
    <scope>NUCLEOTIDE SEQUENCE [LARGE SCALE GENOMIC DNA]</scope>
    <source>
        <strain evidence="2 5">CDM_1</strain>
        <strain evidence="4">CDM_6</strain>
    </source>
</reference>
<dbReference type="EMBL" id="FOIC01000028">
    <property type="protein sequence ID" value="SEU02538.1"/>
    <property type="molecule type" value="Genomic_DNA"/>
</dbReference>
<proteinExistence type="predicted"/>
<dbReference type="EMBL" id="FMZP01000020">
    <property type="protein sequence ID" value="SDD36556.1"/>
    <property type="molecule type" value="Genomic_DNA"/>
</dbReference>
<dbReference type="Pfam" id="PF24035">
    <property type="entry name" value="DUF7344"/>
    <property type="match status" value="1"/>
</dbReference>
<sequence length="123" mass="13462">MGDEQFEPDLYALREAADEFPFDDVVRLLGDRHTRAVLVYLHDHPAPTLEELADVVTAKVASETGAIAAPSDREQIQLRLYHAILPRLAELGFIAFDTETKAVSETDIPDAVSDALGVTDTEA</sequence>
<gene>
    <name evidence="3" type="ORF">SAMN04488694_12822</name>
    <name evidence="2" type="ORF">SAMN05192552_102012</name>
</gene>
<keyword evidence="4" id="KW-1185">Reference proteome</keyword>
<dbReference type="Proteomes" id="UP000199320">
    <property type="component" value="Unassembled WGS sequence"/>
</dbReference>
<dbReference type="Proteomes" id="UP000324021">
    <property type="component" value="Unassembled WGS sequence"/>
</dbReference>
<dbReference type="STRING" id="392421.SAMN04488694_12822"/>
<accession>A0A1G6U7B0</accession>
<name>A0A1G6U7B0_9EURY</name>
<dbReference type="InterPro" id="IPR055768">
    <property type="entry name" value="DUF7344"/>
</dbReference>
<evidence type="ECO:0000313" key="2">
    <source>
        <dbReference type="EMBL" id="SDD36556.1"/>
    </source>
</evidence>
<dbReference type="AlphaFoldDB" id="A0A1G6U7B0"/>
<feature type="domain" description="DUF7344" evidence="1">
    <location>
        <begin position="27"/>
        <end position="103"/>
    </location>
</feature>
<evidence type="ECO:0000259" key="1">
    <source>
        <dbReference type="Pfam" id="PF24035"/>
    </source>
</evidence>
<evidence type="ECO:0000313" key="3">
    <source>
        <dbReference type="EMBL" id="SEU02538.1"/>
    </source>
</evidence>
<reference evidence="3" key="1">
    <citation type="submission" date="2016-10" db="EMBL/GenBank/DDBJ databases">
        <authorList>
            <person name="de Groot N.N."/>
        </authorList>
    </citation>
    <scope>NUCLEOTIDE SEQUENCE [LARGE SCALE GENOMIC DNA]</scope>
    <source>
        <strain evidence="3">CDM_6</strain>
    </source>
</reference>
<evidence type="ECO:0000313" key="4">
    <source>
        <dbReference type="Proteomes" id="UP000199320"/>
    </source>
</evidence>
<organism evidence="2 5">
    <name type="scientific">Natrinema hispanicum</name>
    <dbReference type="NCBI Taxonomy" id="392421"/>
    <lineage>
        <taxon>Archaea</taxon>
        <taxon>Methanobacteriati</taxon>
        <taxon>Methanobacteriota</taxon>
        <taxon>Stenosarchaea group</taxon>
        <taxon>Halobacteria</taxon>
        <taxon>Halobacteriales</taxon>
        <taxon>Natrialbaceae</taxon>
        <taxon>Natrinema</taxon>
    </lineage>
</organism>
<evidence type="ECO:0000313" key="5">
    <source>
        <dbReference type="Proteomes" id="UP000324021"/>
    </source>
</evidence>
<dbReference type="OrthoDB" id="247722at2157"/>
<dbReference type="RefSeq" id="WP_092935065.1">
    <property type="nucleotide sequence ID" value="NZ_FMZP01000020.1"/>
</dbReference>
<protein>
    <recommendedName>
        <fullName evidence="1">DUF7344 domain-containing protein</fullName>
    </recommendedName>
</protein>